<evidence type="ECO:0000313" key="3">
    <source>
        <dbReference type="Proteomes" id="UP000192505"/>
    </source>
</evidence>
<reference evidence="2 3" key="1">
    <citation type="submission" date="2017-01" db="EMBL/GenBank/DDBJ databases">
        <title>Novel large sulfur bacteria in the metagenomes of groundwater-fed chemosynthetic microbial mats in the Lake Huron basin.</title>
        <authorList>
            <person name="Sharrar A.M."/>
            <person name="Flood B.E."/>
            <person name="Bailey J.V."/>
            <person name="Jones D.S."/>
            <person name="Biddanda B."/>
            <person name="Ruberg S.A."/>
            <person name="Marcus D.N."/>
            <person name="Dick G.J."/>
        </authorList>
    </citation>
    <scope>NUCLEOTIDE SEQUENCE [LARGE SCALE GENOMIC DNA]</scope>
    <source>
        <strain evidence="2">A7</strain>
    </source>
</reference>
<dbReference type="Gene3D" id="3.60.110.10">
    <property type="entry name" value="Carbon-nitrogen hydrolase"/>
    <property type="match status" value="1"/>
</dbReference>
<keyword evidence="1" id="KW-1133">Transmembrane helix</keyword>
<evidence type="ECO:0000313" key="2">
    <source>
        <dbReference type="EMBL" id="OQW85740.1"/>
    </source>
</evidence>
<keyword evidence="1" id="KW-0812">Transmembrane</keyword>
<protein>
    <submittedName>
        <fullName evidence="2">Uncharacterized protein</fullName>
    </submittedName>
</protein>
<dbReference type="AlphaFoldDB" id="A0A1W9KNJ7"/>
<comment type="caution">
    <text evidence="2">The sequence shown here is derived from an EMBL/GenBank/DDBJ whole genome shotgun (WGS) entry which is preliminary data.</text>
</comment>
<name>A0A1W9KNJ7_9BURK</name>
<feature type="transmembrane region" description="Helical" evidence="1">
    <location>
        <begin position="83"/>
        <end position="103"/>
    </location>
</feature>
<feature type="transmembrane region" description="Helical" evidence="1">
    <location>
        <begin position="53"/>
        <end position="77"/>
    </location>
</feature>
<feature type="transmembrane region" description="Helical" evidence="1">
    <location>
        <begin position="144"/>
        <end position="163"/>
    </location>
</feature>
<keyword evidence="1" id="KW-0472">Membrane</keyword>
<proteinExistence type="predicted"/>
<gene>
    <name evidence="2" type="ORF">BWK72_20760</name>
</gene>
<accession>A0A1W9KNJ7</accession>
<dbReference type="EMBL" id="MTEI01000039">
    <property type="protein sequence ID" value="OQW85740.1"/>
    <property type="molecule type" value="Genomic_DNA"/>
</dbReference>
<feature type="transmembrane region" description="Helical" evidence="1">
    <location>
        <begin position="26"/>
        <end position="46"/>
    </location>
</feature>
<evidence type="ECO:0000256" key="1">
    <source>
        <dbReference type="SAM" id="Phobius"/>
    </source>
</evidence>
<sequence>MNRAAFTKALAPTLVAVPLAGAIGAAAWGSSLAALALAPLAVSLWATRTTRLAAWLVMLAYYLAAARGLPFGAARFFGNDTPAIFSALLWFGASLALSAPWACLWARQGFYWRVPLALVLCTVPPVGLVGWANPATAAGVFFPALGWLGLVAMVAALAALCYWPTRVGAALAVAALAGAVVSSPAAPSWIQAHQTTYGGSGGAGRDFMRDYAANQSMIELAVSSKAPFVLFPETVAGLWTPATAELWEDAAAHLRATGRTALVGAEVPIEGTGRTRNALVFVGHHSGELVQRIPVPVSMWKPWADAGTEANLFGDGIGQVNGKRAAVLVCYEQLLVWPMLLSQAAGPEIVIGAANDYWAAETSIPGIQTMTLRAWSRLFSVPLVVAVNL</sequence>
<dbReference type="Proteomes" id="UP000192505">
    <property type="component" value="Unassembled WGS sequence"/>
</dbReference>
<dbReference type="InterPro" id="IPR036526">
    <property type="entry name" value="C-N_Hydrolase_sf"/>
</dbReference>
<feature type="transmembrane region" description="Helical" evidence="1">
    <location>
        <begin position="170"/>
        <end position="190"/>
    </location>
</feature>
<organism evidence="2 3">
    <name type="scientific">Rhodoferax ferrireducens</name>
    <dbReference type="NCBI Taxonomy" id="192843"/>
    <lineage>
        <taxon>Bacteria</taxon>
        <taxon>Pseudomonadati</taxon>
        <taxon>Pseudomonadota</taxon>
        <taxon>Betaproteobacteria</taxon>
        <taxon>Burkholderiales</taxon>
        <taxon>Comamonadaceae</taxon>
        <taxon>Rhodoferax</taxon>
    </lineage>
</organism>
<dbReference type="SUPFAM" id="SSF56317">
    <property type="entry name" value="Carbon-nitrogen hydrolase"/>
    <property type="match status" value="1"/>
</dbReference>
<feature type="transmembrane region" description="Helical" evidence="1">
    <location>
        <begin position="110"/>
        <end position="132"/>
    </location>
</feature>